<evidence type="ECO:0000313" key="3">
    <source>
        <dbReference type="Proteomes" id="UP000601435"/>
    </source>
</evidence>
<reference evidence="2" key="1">
    <citation type="submission" date="2021-02" db="EMBL/GenBank/DDBJ databases">
        <authorList>
            <person name="Dougan E. K."/>
            <person name="Rhodes N."/>
            <person name="Thang M."/>
            <person name="Chan C."/>
        </authorList>
    </citation>
    <scope>NUCLEOTIDE SEQUENCE</scope>
</reference>
<feature type="non-terminal residue" evidence="2">
    <location>
        <position position="1042"/>
    </location>
</feature>
<feature type="compositionally biased region" description="Low complexity" evidence="1">
    <location>
        <begin position="700"/>
        <end position="718"/>
    </location>
</feature>
<sequence length="1042" mass="116059">IVNDYLSEKGRYDRRLEVTESVAKDEVLVKLPLSHVLSADFCQQDLTDQTIRQVVDAQKRSSEPVDIAPWTWITLYTLAHAKKDSSAPSSTGWRFDTLLKQEYIDAALSYLPLFWDDASLHWLNGTDLLNVHVLDVHAAIETEYHKLSYLVPSIESSITVVEPAALIGDLGVSVRAARCSFEALPISPLQGCKTHTRGQGWRDAGTRLNQVAFLVSTGRGEEAQRTVELLHAKHHVYVICAPRTVRPSLDDWIRERKLKNVFVISEMEPDQAHTSKDLRLEATRLLLEYHSWDYLVDLASGAWHPAHSGLLSRWLALLNGTSVVSGNGGSFAVSRAHAEEVTASLDAPEPRKLWAKASWPDFWAQALSSGQVPKSQGIRPFLESQSNMRLPGMLQTWSIVSPVEAYDAGESFKALSSDWLSLYANLTLWLVHALMAKSSGDRVQSVAQVSRRAFGSRRIRRTAESLGRLADALTAEVIFSPADGKCEIQGAVKGLQLHDCRIDAEIFFMERLFVADPFPPGPALGRRTEPCGISFPHVFRVGTGWDGDEFLFHGFASLIPAAATGDLWAVLIPLVLVEPKGEKPEHPWFGPLEIRWIDAEGMVRYRGGGQAVRPGAIWERYLGSALPPGSYTVSVRIRRGPLLAQRSFEVLPEDLSTMEPAERLRLLPQYFDLLDESEHLGDQGTPTAQLTGTSSHSTRDNTATTTTGTDTSTTTSTSREPKMPRRETVTSRQAPEPGKLKPVGSSGSVFRPGAKDREWLRKDVQRAAARRSRVAQTRLRSLRTKPKTAAERWQREVEWIRRDVEAFAPRRLKPKAMSTLQKDVHSAPQKEASAPQNKVLRQRPGPPVDASERQRREKLWIEQEAQKLRAAKASREVKAAASAASTLHSKEEVKEPRSVSGRLPSPAAAESTWIRRDLAVHEPLRRQRCQGLQLQSASKPQAHRDFLRTACASLFMIDIDVLPKNVAGVPTLLPHTAPRPSPAPRRRSNFTHISAKVKQQLSGIIPDGVVDKELPWILDDIDFGQRIRQLQEMAEPGEEKET</sequence>
<dbReference type="Proteomes" id="UP000601435">
    <property type="component" value="Unassembled WGS sequence"/>
</dbReference>
<dbReference type="OrthoDB" id="438865at2759"/>
<feature type="region of interest" description="Disordered" evidence="1">
    <location>
        <begin position="814"/>
        <end position="856"/>
    </location>
</feature>
<keyword evidence="3" id="KW-1185">Reference proteome</keyword>
<feature type="region of interest" description="Disordered" evidence="1">
    <location>
        <begin position="678"/>
        <end position="789"/>
    </location>
</feature>
<protein>
    <submittedName>
        <fullName evidence="2">Uncharacterized protein</fullName>
    </submittedName>
</protein>
<feature type="compositionally biased region" description="Polar residues" evidence="1">
    <location>
        <begin position="684"/>
        <end position="694"/>
    </location>
</feature>
<dbReference type="InterPro" id="IPR046341">
    <property type="entry name" value="SET_dom_sf"/>
</dbReference>
<organism evidence="2 3">
    <name type="scientific">Symbiodinium necroappetens</name>
    <dbReference type="NCBI Taxonomy" id="1628268"/>
    <lineage>
        <taxon>Eukaryota</taxon>
        <taxon>Sar</taxon>
        <taxon>Alveolata</taxon>
        <taxon>Dinophyceae</taxon>
        <taxon>Suessiales</taxon>
        <taxon>Symbiodiniaceae</taxon>
        <taxon>Symbiodinium</taxon>
    </lineage>
</organism>
<dbReference type="Gene3D" id="3.90.1410.10">
    <property type="entry name" value="set domain protein methyltransferase, domain 1"/>
    <property type="match status" value="1"/>
</dbReference>
<comment type="caution">
    <text evidence="2">The sequence shown here is derived from an EMBL/GenBank/DDBJ whole genome shotgun (WGS) entry which is preliminary data.</text>
</comment>
<accession>A0A812MCE8</accession>
<dbReference type="EMBL" id="CAJNJA010010745">
    <property type="protein sequence ID" value="CAE7261864.1"/>
    <property type="molecule type" value="Genomic_DNA"/>
</dbReference>
<evidence type="ECO:0000313" key="2">
    <source>
        <dbReference type="EMBL" id="CAE7261864.1"/>
    </source>
</evidence>
<name>A0A812MCE8_9DINO</name>
<evidence type="ECO:0000256" key="1">
    <source>
        <dbReference type="SAM" id="MobiDB-lite"/>
    </source>
</evidence>
<feature type="compositionally biased region" description="Basic and acidic residues" evidence="1">
    <location>
        <begin position="888"/>
        <end position="897"/>
    </location>
</feature>
<feature type="region of interest" description="Disordered" evidence="1">
    <location>
        <begin position="879"/>
        <end position="908"/>
    </location>
</feature>
<dbReference type="AlphaFoldDB" id="A0A812MCE8"/>
<gene>
    <name evidence="2" type="ORF">SNEC2469_LOCUS6005</name>
</gene>
<feature type="compositionally biased region" description="Basic and acidic residues" evidence="1">
    <location>
        <begin position="719"/>
        <end position="729"/>
    </location>
</feature>
<feature type="non-terminal residue" evidence="2">
    <location>
        <position position="1"/>
    </location>
</feature>
<feature type="compositionally biased region" description="Basic and acidic residues" evidence="1">
    <location>
        <begin position="753"/>
        <end position="765"/>
    </location>
</feature>
<dbReference type="SUPFAM" id="SSF82199">
    <property type="entry name" value="SET domain"/>
    <property type="match status" value="1"/>
</dbReference>
<proteinExistence type="predicted"/>